<evidence type="ECO:0000313" key="1">
    <source>
        <dbReference type="EMBL" id="CAJ2674946.1"/>
    </source>
</evidence>
<reference evidence="1" key="1">
    <citation type="submission" date="2023-10" db="EMBL/GenBank/DDBJ databases">
        <authorList>
            <person name="Rodriguez Cubillos JULIANA M."/>
            <person name="De Vega J."/>
        </authorList>
    </citation>
    <scope>NUCLEOTIDE SEQUENCE</scope>
</reference>
<gene>
    <name evidence="1" type="ORF">MILVUS5_LOCUS38085</name>
</gene>
<proteinExistence type="predicted"/>
<keyword evidence="2" id="KW-1185">Reference proteome</keyword>
<evidence type="ECO:0000313" key="2">
    <source>
        <dbReference type="Proteomes" id="UP001177021"/>
    </source>
</evidence>
<sequence>MPSHTIAINETTNLIVLHTQNSIKLTGQNFPAWKVQFNALLIGYDLLSFVDGTKNCPAQTHGDYEYWKRQDQLILHAILSSMDQNVVTMLGSAKNSKQAWDILNKTFASKTRTRIMQLKEHLTRFSKGSKSVTEYLHGIKSLSDELAVIDSPLDDIDLVIHTLNGLGPEFKEISAALRARENPIGFEELHDLLQDYESHLNRDDVTAPVASAHAAYKGKPNSVKRGYPPNRSNYYSNTNKSPQSSEILTCQYCDKSGHTAKVCYKLHGYPAGYRNRRSAAHHARYAQPRSDPNWILDSGATHHLTNALDDLNLSSPYQGSDKITIGDGTTLPITHTGFEDKGASSSRIA</sequence>
<accession>A0ACB0LZG4</accession>
<comment type="caution">
    <text evidence="1">The sequence shown here is derived from an EMBL/GenBank/DDBJ whole genome shotgun (WGS) entry which is preliminary data.</text>
</comment>
<protein>
    <submittedName>
        <fullName evidence="1">Uncharacterized protein</fullName>
    </submittedName>
</protein>
<organism evidence="1 2">
    <name type="scientific">Trifolium pratense</name>
    <name type="common">Red clover</name>
    <dbReference type="NCBI Taxonomy" id="57577"/>
    <lineage>
        <taxon>Eukaryota</taxon>
        <taxon>Viridiplantae</taxon>
        <taxon>Streptophyta</taxon>
        <taxon>Embryophyta</taxon>
        <taxon>Tracheophyta</taxon>
        <taxon>Spermatophyta</taxon>
        <taxon>Magnoliopsida</taxon>
        <taxon>eudicotyledons</taxon>
        <taxon>Gunneridae</taxon>
        <taxon>Pentapetalae</taxon>
        <taxon>rosids</taxon>
        <taxon>fabids</taxon>
        <taxon>Fabales</taxon>
        <taxon>Fabaceae</taxon>
        <taxon>Papilionoideae</taxon>
        <taxon>50 kb inversion clade</taxon>
        <taxon>NPAAA clade</taxon>
        <taxon>Hologalegina</taxon>
        <taxon>IRL clade</taxon>
        <taxon>Trifolieae</taxon>
        <taxon>Trifolium</taxon>
    </lineage>
</organism>
<name>A0ACB0LZG4_TRIPR</name>
<dbReference type="Proteomes" id="UP001177021">
    <property type="component" value="Unassembled WGS sequence"/>
</dbReference>
<dbReference type="EMBL" id="CASHSV030000716">
    <property type="protein sequence ID" value="CAJ2674946.1"/>
    <property type="molecule type" value="Genomic_DNA"/>
</dbReference>